<dbReference type="PROSITE" id="PS00383">
    <property type="entry name" value="TYR_PHOSPHATASE_1"/>
    <property type="match status" value="1"/>
</dbReference>
<sequence>MLVKLIDQTSFDPNQARYTKPLHLQVFRRSRSIMSRMPFEFRLSVLGLDEVNHMLLKSVSHVVSLIDPGTVLLWALQDTGDGRHLVIEIHDALDSTAGRRAPAREDVVALCCYADTLNRKHLSHLLVHCHMGRSRSAAAAAILLVRLGYSPLEAFRRVRAVRDPVWPNWTLVEHGDDVLGCSGELRHACQIVYQQVQETFPRWVKDPRPEMLDNATLIPQTPSRKEFQR</sequence>
<comment type="caution">
    <text evidence="2">The sequence shown here is derived from an EMBL/GenBank/DDBJ whole genome shotgun (WGS) entry which is preliminary data.</text>
</comment>
<dbReference type="SUPFAM" id="SSF52799">
    <property type="entry name" value="(Phosphotyrosine protein) phosphatases II"/>
    <property type="match status" value="1"/>
</dbReference>
<evidence type="ECO:0000259" key="1">
    <source>
        <dbReference type="PROSITE" id="PS50056"/>
    </source>
</evidence>
<gene>
    <name evidence="2" type="ORF">E4P82_06510</name>
</gene>
<accession>A0ABX1TLP8</accession>
<dbReference type="PROSITE" id="PS50056">
    <property type="entry name" value="TYR_PHOSPHATASE_2"/>
    <property type="match status" value="1"/>
</dbReference>
<feature type="domain" description="Tyrosine specific protein phosphatases" evidence="1">
    <location>
        <begin position="125"/>
        <end position="162"/>
    </location>
</feature>
<dbReference type="EMBL" id="SPMZ01000016">
    <property type="protein sequence ID" value="NMQ18891.1"/>
    <property type="molecule type" value="Genomic_DNA"/>
</dbReference>
<organism evidence="2 3">
    <name type="scientific">Candidatus Competibacter phosphatis</name>
    <dbReference type="NCBI Taxonomy" id="221280"/>
    <lineage>
        <taxon>Bacteria</taxon>
        <taxon>Pseudomonadati</taxon>
        <taxon>Pseudomonadota</taxon>
        <taxon>Gammaproteobacteria</taxon>
        <taxon>Candidatus Competibacteraceae</taxon>
        <taxon>Candidatus Competibacter</taxon>
    </lineage>
</organism>
<evidence type="ECO:0000313" key="3">
    <source>
        <dbReference type="Proteomes" id="UP000760480"/>
    </source>
</evidence>
<protein>
    <recommendedName>
        <fullName evidence="1">Tyrosine specific protein phosphatases domain-containing protein</fullName>
    </recommendedName>
</protein>
<keyword evidence="3" id="KW-1185">Reference proteome</keyword>
<dbReference type="InterPro" id="IPR000387">
    <property type="entry name" value="Tyr_Pase_dom"/>
</dbReference>
<reference evidence="2 3" key="1">
    <citation type="submission" date="2019-03" db="EMBL/GenBank/DDBJ databases">
        <title>Metabolic reconstructions from genomes of highly enriched 'Candidatus Accumulibacter' and 'Candidatus Competibacter' bioreactor populations.</title>
        <authorList>
            <person name="Annavajhala M.K."/>
            <person name="Welles L."/>
            <person name="Abbas B."/>
            <person name="Sorokin D."/>
            <person name="Park H."/>
            <person name="Van Loosdrecht M."/>
            <person name="Chandran K."/>
        </authorList>
    </citation>
    <scope>NUCLEOTIDE SEQUENCE [LARGE SCALE GENOMIC DNA]</scope>
    <source>
        <strain evidence="2 3">SBR_G</strain>
    </source>
</reference>
<evidence type="ECO:0000313" key="2">
    <source>
        <dbReference type="EMBL" id="NMQ18891.1"/>
    </source>
</evidence>
<dbReference type="InterPro" id="IPR029021">
    <property type="entry name" value="Prot-tyrosine_phosphatase-like"/>
</dbReference>
<proteinExistence type="predicted"/>
<dbReference type="Proteomes" id="UP000760480">
    <property type="component" value="Unassembled WGS sequence"/>
</dbReference>
<dbReference type="Gene3D" id="3.90.190.10">
    <property type="entry name" value="Protein tyrosine phosphatase superfamily"/>
    <property type="match status" value="1"/>
</dbReference>
<name>A0ABX1TLP8_9GAMM</name>
<dbReference type="InterPro" id="IPR016130">
    <property type="entry name" value="Tyr_Pase_AS"/>
</dbReference>